<dbReference type="VEuPathDB" id="FungiDB:PV06_08638"/>
<feature type="domain" description="Zn(2)-C6 fungal-type" evidence="8">
    <location>
        <begin position="29"/>
        <end position="60"/>
    </location>
</feature>
<dbReference type="InterPro" id="IPR001138">
    <property type="entry name" value="Zn2Cys6_DnaBD"/>
</dbReference>
<dbReference type="GO" id="GO:0005634">
    <property type="term" value="C:nucleus"/>
    <property type="evidence" value="ECO:0007669"/>
    <property type="project" value="UniProtKB-SubCell"/>
</dbReference>
<name>A0A0D2DT68_9EURO</name>
<dbReference type="CDD" id="cd00067">
    <property type="entry name" value="GAL4"/>
    <property type="match status" value="1"/>
</dbReference>
<dbReference type="RefSeq" id="XP_016259015.1">
    <property type="nucleotide sequence ID" value="XM_016409993.1"/>
</dbReference>
<accession>A0A0D2DT68</accession>
<feature type="region of interest" description="Disordered" evidence="7">
    <location>
        <begin position="62"/>
        <end position="112"/>
    </location>
</feature>
<keyword evidence="10" id="KW-1185">Reference proteome</keyword>
<evidence type="ECO:0000313" key="10">
    <source>
        <dbReference type="Proteomes" id="UP000053342"/>
    </source>
</evidence>
<dbReference type="PANTHER" id="PTHR31001:SF87">
    <property type="entry name" value="COL-21"/>
    <property type="match status" value="1"/>
</dbReference>
<feature type="region of interest" description="Disordered" evidence="7">
    <location>
        <begin position="1"/>
        <end position="28"/>
    </location>
</feature>
<sequence>MSSSQSDPAVTSSIVQKKPRHIPRRVPLSCDPCRKRKLKCDRAVPCSTCSRYNREDLCLLNPAPPRGKRINSHPKQRTQSQPQCTVEAHNASQTAGAAALERSSPQGLGNLSSQVWSETPSYEITEFVADVPVTEERPGPGQSVEKVQAVTAAQPLSSSHQQLFTAGDSSTSRSDGAVNILFPQNLPLLQFSSGVDGSFMDSLIFSDNDMQWKKLLVKFLPTRTQADVLLSYFIEHINWLFQTVHVPTFRKEYSKFWDGEVKDVDLPWMSLLFTILSLSALYIPVDVAEVVGLRRDSIRKYSHIWHRASLQALQAGNYEGKPTLSQLQTFSITQLYWYATNNIETINSRMGQAVRNAQALGLDKDHTPARNVAEAMRHRLWWDLVDSDTFQSICLDRPPLIQVHLTNVPLPLNCDDLDLGLDFARARTMNEPTVMSMNIYRARIFRLLNRALVIDPSQLQSYNSVVEIDRKLLKIIDELPWYFQLDHEEKAKTFSAAHEFLTWQNHILRTCVSTQRVRMYRPFLDSVTSAFDTCIGAVENALATYRTLRRNEPIVTQQKFYPQAYQIFSVAVTLGTLLLVERTIPNAARFRVDVHNMADDLGLLEAQACPVPVAVNGHNVLLKILSLFEQGESCSPEDAERLVPDISIILGGENTTRAYLRRRTATETQQSNQVQAHLGDVRDQGDGGRQLQGSEVTTGQLISLTPLLGAAEGLFDLDDFDLSDSYGLFDWDMTGLLSDALASGRQ</sequence>
<evidence type="ECO:0000256" key="6">
    <source>
        <dbReference type="ARBA" id="ARBA00023242"/>
    </source>
</evidence>
<evidence type="ECO:0000256" key="2">
    <source>
        <dbReference type="ARBA" id="ARBA00022723"/>
    </source>
</evidence>
<dbReference type="Proteomes" id="UP000053342">
    <property type="component" value="Unassembled WGS sequence"/>
</dbReference>
<dbReference type="AlphaFoldDB" id="A0A0D2DT68"/>
<dbReference type="OrthoDB" id="6486656at2759"/>
<evidence type="ECO:0000256" key="7">
    <source>
        <dbReference type="SAM" id="MobiDB-lite"/>
    </source>
</evidence>
<dbReference type="HOGENOM" id="CLU_022815_0_0_1"/>
<organism evidence="9 10">
    <name type="scientific">Exophiala oligosperma</name>
    <dbReference type="NCBI Taxonomy" id="215243"/>
    <lineage>
        <taxon>Eukaryota</taxon>
        <taxon>Fungi</taxon>
        <taxon>Dikarya</taxon>
        <taxon>Ascomycota</taxon>
        <taxon>Pezizomycotina</taxon>
        <taxon>Eurotiomycetes</taxon>
        <taxon>Chaetothyriomycetidae</taxon>
        <taxon>Chaetothyriales</taxon>
        <taxon>Herpotrichiellaceae</taxon>
        <taxon>Exophiala</taxon>
    </lineage>
</organism>
<dbReference type="SMART" id="SM00906">
    <property type="entry name" value="Fungal_trans"/>
    <property type="match status" value="1"/>
</dbReference>
<proteinExistence type="predicted"/>
<protein>
    <recommendedName>
        <fullName evidence="8">Zn(2)-C6 fungal-type domain-containing protein</fullName>
    </recommendedName>
</protein>
<dbReference type="STRING" id="215243.A0A0D2DT68"/>
<dbReference type="EMBL" id="KN847340">
    <property type="protein sequence ID" value="KIW38799.1"/>
    <property type="molecule type" value="Genomic_DNA"/>
</dbReference>
<dbReference type="InterPro" id="IPR050613">
    <property type="entry name" value="Sec_Metabolite_Reg"/>
</dbReference>
<comment type="subcellular location">
    <subcellularLocation>
        <location evidence="1">Nucleus</location>
    </subcellularLocation>
</comment>
<keyword evidence="6" id="KW-0539">Nucleus</keyword>
<gene>
    <name evidence="9" type="ORF">PV06_08638</name>
</gene>
<dbReference type="GO" id="GO:0008270">
    <property type="term" value="F:zinc ion binding"/>
    <property type="evidence" value="ECO:0007669"/>
    <property type="project" value="InterPro"/>
</dbReference>
<evidence type="ECO:0000256" key="1">
    <source>
        <dbReference type="ARBA" id="ARBA00004123"/>
    </source>
</evidence>
<dbReference type="GO" id="GO:0000981">
    <property type="term" value="F:DNA-binding transcription factor activity, RNA polymerase II-specific"/>
    <property type="evidence" value="ECO:0007669"/>
    <property type="project" value="InterPro"/>
</dbReference>
<evidence type="ECO:0000313" key="9">
    <source>
        <dbReference type="EMBL" id="KIW38799.1"/>
    </source>
</evidence>
<dbReference type="GeneID" id="27360712"/>
<evidence type="ECO:0000259" key="8">
    <source>
        <dbReference type="PROSITE" id="PS50048"/>
    </source>
</evidence>
<feature type="compositionally biased region" description="Polar residues" evidence="7">
    <location>
        <begin position="77"/>
        <end position="95"/>
    </location>
</feature>
<dbReference type="PANTHER" id="PTHR31001">
    <property type="entry name" value="UNCHARACTERIZED TRANSCRIPTIONAL REGULATORY PROTEIN"/>
    <property type="match status" value="1"/>
</dbReference>
<keyword evidence="2" id="KW-0479">Metal-binding</keyword>
<evidence type="ECO:0000256" key="4">
    <source>
        <dbReference type="ARBA" id="ARBA00023125"/>
    </source>
</evidence>
<dbReference type="GO" id="GO:0003677">
    <property type="term" value="F:DNA binding"/>
    <property type="evidence" value="ECO:0007669"/>
    <property type="project" value="UniProtKB-KW"/>
</dbReference>
<feature type="compositionally biased region" description="Polar residues" evidence="7">
    <location>
        <begin position="103"/>
        <end position="112"/>
    </location>
</feature>
<dbReference type="GO" id="GO:0006351">
    <property type="term" value="P:DNA-templated transcription"/>
    <property type="evidence" value="ECO:0007669"/>
    <property type="project" value="InterPro"/>
</dbReference>
<dbReference type="InterPro" id="IPR007219">
    <property type="entry name" value="XnlR_reg_dom"/>
</dbReference>
<dbReference type="Pfam" id="PF00172">
    <property type="entry name" value="Zn_clus"/>
    <property type="match status" value="1"/>
</dbReference>
<reference evidence="9 10" key="1">
    <citation type="submission" date="2015-01" db="EMBL/GenBank/DDBJ databases">
        <title>The Genome Sequence of Exophiala oligosperma CBS72588.</title>
        <authorList>
            <consortium name="The Broad Institute Genomics Platform"/>
            <person name="Cuomo C."/>
            <person name="de Hoog S."/>
            <person name="Gorbushina A."/>
            <person name="Stielow B."/>
            <person name="Teixiera M."/>
            <person name="Abouelleil A."/>
            <person name="Chapman S.B."/>
            <person name="Priest M."/>
            <person name="Young S.K."/>
            <person name="Wortman J."/>
            <person name="Nusbaum C."/>
            <person name="Birren B."/>
        </authorList>
    </citation>
    <scope>NUCLEOTIDE SEQUENCE [LARGE SCALE GENOMIC DNA]</scope>
    <source>
        <strain evidence="9 10">CBS 72588</strain>
    </source>
</reference>
<dbReference type="PROSITE" id="PS00463">
    <property type="entry name" value="ZN2_CY6_FUNGAL_1"/>
    <property type="match status" value="1"/>
</dbReference>
<keyword evidence="4" id="KW-0238">DNA-binding</keyword>
<evidence type="ECO:0000256" key="3">
    <source>
        <dbReference type="ARBA" id="ARBA00023015"/>
    </source>
</evidence>
<dbReference type="Gene3D" id="4.10.240.10">
    <property type="entry name" value="Zn(2)-C6 fungal-type DNA-binding domain"/>
    <property type="match status" value="1"/>
</dbReference>
<feature type="compositionally biased region" description="Basic residues" evidence="7">
    <location>
        <begin position="66"/>
        <end position="76"/>
    </location>
</feature>
<keyword evidence="5" id="KW-0804">Transcription</keyword>
<dbReference type="CDD" id="cd12148">
    <property type="entry name" value="fungal_TF_MHR"/>
    <property type="match status" value="1"/>
</dbReference>
<dbReference type="InterPro" id="IPR036864">
    <property type="entry name" value="Zn2-C6_fun-type_DNA-bd_sf"/>
</dbReference>
<keyword evidence="3" id="KW-0805">Transcription regulation</keyword>
<feature type="compositionally biased region" description="Polar residues" evidence="7">
    <location>
        <begin position="1"/>
        <end position="15"/>
    </location>
</feature>
<dbReference type="SUPFAM" id="SSF57701">
    <property type="entry name" value="Zn2/Cys6 DNA-binding domain"/>
    <property type="match status" value="1"/>
</dbReference>
<evidence type="ECO:0000256" key="5">
    <source>
        <dbReference type="ARBA" id="ARBA00023163"/>
    </source>
</evidence>
<dbReference type="PROSITE" id="PS50048">
    <property type="entry name" value="ZN2_CY6_FUNGAL_2"/>
    <property type="match status" value="1"/>
</dbReference>
<dbReference type="Pfam" id="PF04082">
    <property type="entry name" value="Fungal_trans"/>
    <property type="match status" value="1"/>
</dbReference>
<dbReference type="SMART" id="SM00066">
    <property type="entry name" value="GAL4"/>
    <property type="match status" value="1"/>
</dbReference>